<gene>
    <name evidence="1" type="ORF">MERGE_001463</name>
</gene>
<evidence type="ECO:0000313" key="1">
    <source>
        <dbReference type="EMBL" id="QSL67076.1"/>
    </source>
</evidence>
<accession>A0A899G2C2</accession>
<name>A0A899G2C2_9ASCO</name>
<organism evidence="1 2">
    <name type="scientific">Pneumocystis wakefieldiae</name>
    <dbReference type="NCBI Taxonomy" id="38082"/>
    <lineage>
        <taxon>Eukaryota</taxon>
        <taxon>Fungi</taxon>
        <taxon>Dikarya</taxon>
        <taxon>Ascomycota</taxon>
        <taxon>Taphrinomycotina</taxon>
        <taxon>Pneumocystomycetes</taxon>
        <taxon>Pneumocystaceae</taxon>
        <taxon>Pneumocystis</taxon>
    </lineage>
</organism>
<dbReference type="AlphaFoldDB" id="A0A899G2C2"/>
<keyword evidence="2" id="KW-1185">Reference proteome</keyword>
<dbReference type="OrthoDB" id="2575228at2759"/>
<proteinExistence type="predicted"/>
<protein>
    <submittedName>
        <fullName evidence="1">Uncharacterized protein</fullName>
    </submittedName>
</protein>
<evidence type="ECO:0000313" key="2">
    <source>
        <dbReference type="Proteomes" id="UP000663699"/>
    </source>
</evidence>
<dbReference type="Proteomes" id="UP000663699">
    <property type="component" value="Chromosome 16"/>
</dbReference>
<sequence length="451" mass="51729">MQTFFDSLCSPTSEFMDSPALLDDFKIDYTFKQYPFSSSDYTQVDNIEKFLNINFDDCEDNNKKNIEYFSDENFLNSTDIHLNTKNDSNFQLSALYDIPWIKSIFNEDITQTISEKNIFEEEELSDKYINFDDSTLLNEITVTPKDVAEETGQSNKELHKDDNCVSKTTVSDTYEKDPALSYLSNFDDTSHFESSFVCPLTPRLSPSVGNELKELFVLDSKPSVKMSTKEENASLDDMTSKQFSNNNELSEKTLYSGNSNMYPLNNLLESYTPSTPFSTKRSFQDFSNGDMYMSSLSSPKRNKHIYPIENNFYDNEFNSVIHDNSLISLPQLHISSESALMFNSNTLSLKNYETAYKKQEYMDKSLLIPYDVYLPDTTASFFSKQTSPTLSTSVKNNLPKIINTKDITRISSTKYKKKRYPITFESFINFTERDAEIILNGVAPSGSSKKH</sequence>
<dbReference type="EMBL" id="CP054547">
    <property type="protein sequence ID" value="QSL67076.1"/>
    <property type="molecule type" value="Genomic_DNA"/>
</dbReference>
<reference evidence="1" key="1">
    <citation type="submission" date="2020-06" db="EMBL/GenBank/DDBJ databases">
        <title>Genomes of multiple members of Pneumocystis genus reveal paths to human pathogen Pneumocystis jirovecii.</title>
        <authorList>
            <person name="Cisse O.H."/>
            <person name="Ma L."/>
            <person name="Dekker J."/>
            <person name="Khil P."/>
            <person name="Jo J."/>
            <person name="Brenchley J."/>
            <person name="Blair R."/>
            <person name="Pahar B."/>
            <person name="Chabe M."/>
            <person name="Van Rompay K.A."/>
            <person name="Keesler R."/>
            <person name="Sukura A."/>
            <person name="Hirsch V."/>
            <person name="Kutty G."/>
            <person name="Liu Y."/>
            <person name="Peng L."/>
            <person name="Chen J."/>
            <person name="Song J."/>
            <person name="Weissenbacher-Lang C."/>
            <person name="Xu J."/>
            <person name="Upham N.S."/>
            <person name="Stajich J.E."/>
            <person name="Cuomo C.A."/>
            <person name="Cushion M.T."/>
            <person name="Kovacs J.A."/>
        </authorList>
    </citation>
    <scope>NUCLEOTIDE SEQUENCE</scope>
    <source>
        <strain evidence="1">2A</strain>
    </source>
</reference>